<sequence>MWEQWGLPVVDAVPEPESGEYQAHTLYLAGRRAVFRVAKTTPTKVGQFVTLWQRSVAGPIRPFDMSDGVELFVVQAGVGAGLGMFMFPLAVLAHHGVLSVSGKGGKRAMRVYPPDVETTSAQARRTQAWQCEYFLAPDASAERVRALISA</sequence>
<dbReference type="InterPro" id="IPR038231">
    <property type="entry name" value="MepB-like_sf"/>
</dbReference>
<dbReference type="Gene3D" id="3.40.1350.140">
    <property type="entry name" value="MepB-like"/>
    <property type="match status" value="1"/>
</dbReference>
<evidence type="ECO:0000256" key="1">
    <source>
        <dbReference type="SAM" id="Phobius"/>
    </source>
</evidence>
<dbReference type="AlphaFoldDB" id="A0A0S2M3W9"/>
<dbReference type="Pfam" id="PF08877">
    <property type="entry name" value="MepB-like"/>
    <property type="match status" value="1"/>
</dbReference>
<evidence type="ECO:0000313" key="3">
    <source>
        <dbReference type="Proteomes" id="UP000059574"/>
    </source>
</evidence>
<proteinExistence type="predicted"/>
<protein>
    <recommendedName>
        <fullName evidence="4">MepB domain containing protein</fullName>
    </recommendedName>
</protein>
<dbReference type="OrthoDB" id="4954833at2"/>
<name>A0A0S2M3W9_9MICC</name>
<dbReference type="InterPro" id="IPR011235">
    <property type="entry name" value="MepB-like"/>
</dbReference>
<reference evidence="2 3" key="2">
    <citation type="journal article" date="2016" name="J. Biotechnol.">
        <title>Complete genome sequence of Arthrobacter alpinus ERGS4:06, a yellow pigmented bacterium tolerant to cold and radiations isolated from Sikkim Himalaya.</title>
        <authorList>
            <person name="Kumar R."/>
            <person name="Singh D."/>
            <person name="Swarnkar M.K."/>
            <person name="Singh A.K."/>
            <person name="Kumar S."/>
        </authorList>
    </citation>
    <scope>NUCLEOTIDE SEQUENCE [LARGE SCALE GENOMIC DNA]</scope>
    <source>
        <strain evidence="2 3">ERGS4:06</strain>
    </source>
</reference>
<keyword evidence="1" id="KW-0472">Membrane</keyword>
<dbReference type="EMBL" id="CP013200">
    <property type="protein sequence ID" value="ALO68457.1"/>
    <property type="molecule type" value="Genomic_DNA"/>
</dbReference>
<organism evidence="2 3">
    <name type="scientific">Arthrobacter alpinus</name>
    <dbReference type="NCBI Taxonomy" id="656366"/>
    <lineage>
        <taxon>Bacteria</taxon>
        <taxon>Bacillati</taxon>
        <taxon>Actinomycetota</taxon>
        <taxon>Actinomycetes</taxon>
        <taxon>Micrococcales</taxon>
        <taxon>Micrococcaceae</taxon>
        <taxon>Arthrobacter</taxon>
    </lineage>
</organism>
<accession>A0A0S2M3W9</accession>
<gene>
    <name evidence="2" type="ORF">AS189_09945</name>
</gene>
<evidence type="ECO:0000313" key="2">
    <source>
        <dbReference type="EMBL" id="ALO68457.1"/>
    </source>
</evidence>
<feature type="transmembrane region" description="Helical" evidence="1">
    <location>
        <begin position="72"/>
        <end position="100"/>
    </location>
</feature>
<keyword evidence="1" id="KW-1133">Transmembrane helix</keyword>
<dbReference type="Proteomes" id="UP000059574">
    <property type="component" value="Chromosome"/>
</dbReference>
<evidence type="ECO:0008006" key="4">
    <source>
        <dbReference type="Google" id="ProtNLM"/>
    </source>
</evidence>
<reference evidence="3" key="1">
    <citation type="submission" date="2015-11" db="EMBL/GenBank/DDBJ databases">
        <authorList>
            <person name="Kumar R."/>
            <person name="Singh D."/>
            <person name="Swarnkar M.K."/>
            <person name="Singh A.K."/>
            <person name="Kumar S."/>
        </authorList>
    </citation>
    <scope>NUCLEOTIDE SEQUENCE [LARGE SCALE GENOMIC DNA]</scope>
    <source>
        <strain evidence="3">ERGS4:06</strain>
    </source>
</reference>
<keyword evidence="1" id="KW-0812">Transmembrane</keyword>